<sequence length="148" mass="16147">MPPALEAKDGGVDATRGPECVDKVWDEQVDGAWAPGKAPVSLLTTFLKCVQERDSVEAERAAREILEVEPNNRLVQDLLDAMKQHDAMEAAAEAEEGSSGDEEDEEDSSEDDDDDDDDEDSSEDDEEDQPDTNEAKPHDADAKNNDGE</sequence>
<name>G5AEV7_PHYSP</name>
<dbReference type="KEGG" id="psoj:PHYSODRAFT_341950"/>
<dbReference type="PANTHER" id="PTHR21520:SF2">
    <property type="entry name" value="GLUTAMATE-RICH PROTEIN 2"/>
    <property type="match status" value="1"/>
</dbReference>
<reference evidence="2 3" key="1">
    <citation type="journal article" date="2006" name="Science">
        <title>Phytophthora genome sequences uncover evolutionary origins and mechanisms of pathogenesis.</title>
        <authorList>
            <person name="Tyler B.M."/>
            <person name="Tripathy S."/>
            <person name="Zhang X."/>
            <person name="Dehal P."/>
            <person name="Jiang R.H."/>
            <person name="Aerts A."/>
            <person name="Arredondo F.D."/>
            <person name="Baxter L."/>
            <person name="Bensasson D."/>
            <person name="Beynon J.L."/>
            <person name="Chapman J."/>
            <person name="Damasceno C.M."/>
            <person name="Dorrance A.E."/>
            <person name="Dou D."/>
            <person name="Dickerman A.W."/>
            <person name="Dubchak I.L."/>
            <person name="Garbelotto M."/>
            <person name="Gijzen M."/>
            <person name="Gordon S.G."/>
            <person name="Govers F."/>
            <person name="Grunwald N.J."/>
            <person name="Huang W."/>
            <person name="Ivors K.L."/>
            <person name="Jones R.W."/>
            <person name="Kamoun S."/>
            <person name="Krampis K."/>
            <person name="Lamour K.H."/>
            <person name="Lee M.K."/>
            <person name="McDonald W.H."/>
            <person name="Medina M."/>
            <person name="Meijer H.J."/>
            <person name="Nordberg E.K."/>
            <person name="Maclean D.J."/>
            <person name="Ospina-Giraldo M.D."/>
            <person name="Morris P.F."/>
            <person name="Phuntumart V."/>
            <person name="Putnam N.H."/>
            <person name="Rash S."/>
            <person name="Rose J.K."/>
            <person name="Sakihama Y."/>
            <person name="Salamov A.A."/>
            <person name="Savidor A."/>
            <person name="Scheuring C.F."/>
            <person name="Smith B.M."/>
            <person name="Sobral B.W."/>
            <person name="Terry A."/>
            <person name="Torto-Alalibo T.A."/>
            <person name="Win J."/>
            <person name="Xu Z."/>
            <person name="Zhang H."/>
            <person name="Grigoriev I.V."/>
            <person name="Rokhsar D.S."/>
            <person name="Boore J.L."/>
        </authorList>
    </citation>
    <scope>NUCLEOTIDE SEQUENCE [LARGE SCALE GENOMIC DNA]</scope>
    <source>
        <strain evidence="2 3">P6497</strain>
    </source>
</reference>
<dbReference type="OMA" id="DLREPHV"/>
<dbReference type="Proteomes" id="UP000002640">
    <property type="component" value="Unassembled WGS sequence"/>
</dbReference>
<protein>
    <submittedName>
        <fullName evidence="2">Uncharacterized protein</fullName>
    </submittedName>
</protein>
<evidence type="ECO:0000256" key="1">
    <source>
        <dbReference type="SAM" id="MobiDB-lite"/>
    </source>
</evidence>
<feature type="compositionally biased region" description="Acidic residues" evidence="1">
    <location>
        <begin position="92"/>
        <end position="131"/>
    </location>
</feature>
<evidence type="ECO:0000313" key="2">
    <source>
        <dbReference type="EMBL" id="EGZ05747.1"/>
    </source>
</evidence>
<feature type="compositionally biased region" description="Basic and acidic residues" evidence="1">
    <location>
        <begin position="133"/>
        <end position="148"/>
    </location>
</feature>
<dbReference type="SMR" id="G5AEV7"/>
<evidence type="ECO:0000313" key="3">
    <source>
        <dbReference type="Proteomes" id="UP000002640"/>
    </source>
</evidence>
<dbReference type="InParanoid" id="G5AEV7"/>
<organism evidence="2 3">
    <name type="scientific">Phytophthora sojae (strain P6497)</name>
    <name type="common">Soybean stem and root rot agent</name>
    <name type="synonym">Phytophthora megasperma f. sp. glycines</name>
    <dbReference type="NCBI Taxonomy" id="1094619"/>
    <lineage>
        <taxon>Eukaryota</taxon>
        <taxon>Sar</taxon>
        <taxon>Stramenopiles</taxon>
        <taxon>Oomycota</taxon>
        <taxon>Peronosporomycetes</taxon>
        <taxon>Peronosporales</taxon>
        <taxon>Peronosporaceae</taxon>
        <taxon>Phytophthora</taxon>
    </lineage>
</organism>
<feature type="region of interest" description="Disordered" evidence="1">
    <location>
        <begin position="80"/>
        <end position="148"/>
    </location>
</feature>
<keyword evidence="3" id="KW-1185">Reference proteome</keyword>
<accession>G5AEV7</accession>
<proteinExistence type="predicted"/>
<dbReference type="AlphaFoldDB" id="G5AEV7"/>
<dbReference type="InterPro" id="IPR026703">
    <property type="entry name" value="ERICH2"/>
</dbReference>
<dbReference type="EMBL" id="JH159165">
    <property type="protein sequence ID" value="EGZ05747.1"/>
    <property type="molecule type" value="Genomic_DNA"/>
</dbReference>
<gene>
    <name evidence="2" type="ORF">PHYSODRAFT_341950</name>
</gene>
<dbReference type="PANTHER" id="PTHR21520">
    <property type="entry name" value="GLUTAMATE-RICH PROTEIN 2"/>
    <property type="match status" value="1"/>
</dbReference>
<dbReference type="RefSeq" id="XP_009538608.1">
    <property type="nucleotide sequence ID" value="XM_009540313.1"/>
</dbReference>
<dbReference type="GeneID" id="20648186"/>